<evidence type="ECO:0000313" key="3">
    <source>
        <dbReference type="Proteomes" id="UP000306888"/>
    </source>
</evidence>
<organism evidence="2 3">
    <name type="scientific">Clostridium sartagoforme</name>
    <dbReference type="NCBI Taxonomy" id="84031"/>
    <lineage>
        <taxon>Bacteria</taxon>
        <taxon>Bacillati</taxon>
        <taxon>Bacillota</taxon>
        <taxon>Clostridia</taxon>
        <taxon>Eubacteriales</taxon>
        <taxon>Clostridiaceae</taxon>
        <taxon>Clostridium</taxon>
    </lineage>
</organism>
<dbReference type="InterPro" id="IPR000182">
    <property type="entry name" value="GNAT_dom"/>
</dbReference>
<evidence type="ECO:0000259" key="1">
    <source>
        <dbReference type="PROSITE" id="PS51186"/>
    </source>
</evidence>
<accession>A0A4S2DH67</accession>
<feature type="domain" description="N-acetyltransferase" evidence="1">
    <location>
        <begin position="22"/>
        <end position="165"/>
    </location>
</feature>
<comment type="caution">
    <text evidence="2">The sequence shown here is derived from an EMBL/GenBank/DDBJ whole genome shotgun (WGS) entry which is preliminary data.</text>
</comment>
<dbReference type="GO" id="GO:0016747">
    <property type="term" value="F:acyltransferase activity, transferring groups other than amino-acyl groups"/>
    <property type="evidence" value="ECO:0007669"/>
    <property type="project" value="InterPro"/>
</dbReference>
<sequence length="170" mass="19035">MEGYMVKIRKANKTDGLGIAIVNVYTWKTTYSDLIPSEIIDGRIESLIDMTARIEREIEDTNNYIIAAVNDTIVGFCTYGKSRDDSFLDYGEIYAIYVLKGFQGLGLGKKLFLSAAKELKEEGYSSVIINCLKGNPSVEFYKRLGGKVVGEREDEYKGSMITEEIIGIKI</sequence>
<dbReference type="EMBL" id="SRYR01000016">
    <property type="protein sequence ID" value="TGY40144.1"/>
    <property type="molecule type" value="Genomic_DNA"/>
</dbReference>
<evidence type="ECO:0000313" key="2">
    <source>
        <dbReference type="EMBL" id="TGY40144.1"/>
    </source>
</evidence>
<keyword evidence="3" id="KW-1185">Reference proteome</keyword>
<dbReference type="AlphaFoldDB" id="A0A4S2DH67"/>
<keyword evidence="2" id="KW-0808">Transferase</keyword>
<dbReference type="OrthoDB" id="5292888at2"/>
<dbReference type="Pfam" id="PF00583">
    <property type="entry name" value="Acetyltransf_1"/>
    <property type="match status" value="1"/>
</dbReference>
<proteinExistence type="predicted"/>
<gene>
    <name evidence="2" type="ORF">E5347_15890</name>
</gene>
<dbReference type="SUPFAM" id="SSF55729">
    <property type="entry name" value="Acyl-CoA N-acyltransferases (Nat)"/>
    <property type="match status" value="1"/>
</dbReference>
<dbReference type="Proteomes" id="UP000306888">
    <property type="component" value="Unassembled WGS sequence"/>
</dbReference>
<dbReference type="InterPro" id="IPR016181">
    <property type="entry name" value="Acyl_CoA_acyltransferase"/>
</dbReference>
<protein>
    <submittedName>
        <fullName evidence="2">GNAT family N-acetyltransferase</fullName>
    </submittedName>
</protein>
<name>A0A4S2DH67_9CLOT</name>
<dbReference type="Gene3D" id="3.40.630.30">
    <property type="match status" value="1"/>
</dbReference>
<dbReference type="CDD" id="cd04301">
    <property type="entry name" value="NAT_SF"/>
    <property type="match status" value="1"/>
</dbReference>
<reference evidence="2 3" key="1">
    <citation type="submission" date="2019-04" db="EMBL/GenBank/DDBJ databases">
        <title>Microbes associate with the intestines of laboratory mice.</title>
        <authorList>
            <person name="Navarre W."/>
            <person name="Wong E."/>
            <person name="Huang K."/>
            <person name="Tropini C."/>
            <person name="Ng K."/>
            <person name="Yu B."/>
        </authorList>
    </citation>
    <scope>NUCLEOTIDE SEQUENCE [LARGE SCALE GENOMIC DNA]</scope>
    <source>
        <strain evidence="2 3">NM50_B9-20</strain>
    </source>
</reference>
<dbReference type="PROSITE" id="PS51186">
    <property type="entry name" value="GNAT"/>
    <property type="match status" value="1"/>
</dbReference>